<evidence type="ECO:0000256" key="2">
    <source>
        <dbReference type="ARBA" id="ARBA00023002"/>
    </source>
</evidence>
<evidence type="ECO:0000313" key="6">
    <source>
        <dbReference type="EMBL" id="GAA5008937.1"/>
    </source>
</evidence>
<keyword evidence="6" id="KW-0223">Dioxygenase</keyword>
<keyword evidence="3" id="KW-0408">Iron</keyword>
<comment type="caution">
    <text evidence="6">The sequence shown here is derived from an EMBL/GenBank/DDBJ whole genome shotgun (WGS) entry which is preliminary data.</text>
</comment>
<evidence type="ECO:0000256" key="1">
    <source>
        <dbReference type="ARBA" id="ARBA00001954"/>
    </source>
</evidence>
<dbReference type="RefSeq" id="WP_345647155.1">
    <property type="nucleotide sequence ID" value="NZ_BAABKB010000007.1"/>
</dbReference>
<dbReference type="InterPro" id="IPR050411">
    <property type="entry name" value="AlphaKG_dependent_hydroxylases"/>
</dbReference>
<accession>A0ABP9ISR0</accession>
<comment type="cofactor">
    <cofactor evidence="1">
        <name>Fe(2+)</name>
        <dbReference type="ChEBI" id="CHEBI:29033"/>
    </cofactor>
</comment>
<dbReference type="InterPro" id="IPR042098">
    <property type="entry name" value="TauD-like_sf"/>
</dbReference>
<name>A0ABP9ISR0_9ACTN</name>
<dbReference type="PANTHER" id="PTHR10696">
    <property type="entry name" value="GAMMA-BUTYROBETAINE HYDROXYLASE-RELATED"/>
    <property type="match status" value="1"/>
</dbReference>
<sequence>MTSTHDVTRASAGVLPGWAGTGTAPHLHRARTEDAAVLADIDTHRDELRRCLARQGAVLLRGYAIGGVDGFDAVVRAFSGTPPLAYAERSSPRSTIKGQVYTSTDYPAAEEIFLHNENSYQAVWPGTLYFHCAEPPTTQGATPLADTRRVLAALDPDVREEFERRGWQVVRNFHTGFGVPWQEAFATADRDAVTAYCAERDIVAEWRPDGGLRTTAARAAVHRHPVTGERVWFNHATFFHVTTVAEEVGAGLRAIFPDEDLPTNTYYGDGGAIPDAVTDHLRSVYRANSVRFDWQRDDVLIVDNMLTAHAREPFTGPRRIAVAMAEPSDAPSDGRS</sequence>
<dbReference type="Pfam" id="PF02668">
    <property type="entry name" value="TauD"/>
    <property type="match status" value="1"/>
</dbReference>
<evidence type="ECO:0000256" key="3">
    <source>
        <dbReference type="ARBA" id="ARBA00023004"/>
    </source>
</evidence>
<dbReference type="Gene3D" id="3.60.130.10">
    <property type="entry name" value="Clavaminate synthase-like"/>
    <property type="match status" value="1"/>
</dbReference>
<keyword evidence="7" id="KW-1185">Reference proteome</keyword>
<dbReference type="InterPro" id="IPR003819">
    <property type="entry name" value="TauD/TfdA-like"/>
</dbReference>
<dbReference type="EMBL" id="BAABKB010000007">
    <property type="protein sequence ID" value="GAA5008937.1"/>
    <property type="molecule type" value="Genomic_DNA"/>
</dbReference>
<evidence type="ECO:0000256" key="4">
    <source>
        <dbReference type="ARBA" id="ARBA00023194"/>
    </source>
</evidence>
<reference evidence="7" key="1">
    <citation type="journal article" date="2019" name="Int. J. Syst. Evol. Microbiol.">
        <title>The Global Catalogue of Microorganisms (GCM) 10K type strain sequencing project: providing services to taxonomists for standard genome sequencing and annotation.</title>
        <authorList>
            <consortium name="The Broad Institute Genomics Platform"/>
            <consortium name="The Broad Institute Genome Sequencing Center for Infectious Disease"/>
            <person name="Wu L."/>
            <person name="Ma J."/>
        </authorList>
    </citation>
    <scope>NUCLEOTIDE SEQUENCE [LARGE SCALE GENOMIC DNA]</scope>
    <source>
        <strain evidence="7">JCM 18409</strain>
    </source>
</reference>
<organism evidence="6 7">
    <name type="scientific">Streptomyces siamensis</name>
    <dbReference type="NCBI Taxonomy" id="1274986"/>
    <lineage>
        <taxon>Bacteria</taxon>
        <taxon>Bacillati</taxon>
        <taxon>Actinomycetota</taxon>
        <taxon>Actinomycetes</taxon>
        <taxon>Kitasatosporales</taxon>
        <taxon>Streptomycetaceae</taxon>
        <taxon>Streptomyces</taxon>
    </lineage>
</organism>
<dbReference type="PANTHER" id="PTHR10696:SF56">
    <property type="entry name" value="TAUD_TFDA-LIKE DOMAIN-CONTAINING PROTEIN"/>
    <property type="match status" value="1"/>
</dbReference>
<keyword evidence="4" id="KW-0045">Antibiotic biosynthesis</keyword>
<gene>
    <name evidence="6" type="ORF">GCM10023335_27880</name>
</gene>
<dbReference type="GO" id="GO:0051213">
    <property type="term" value="F:dioxygenase activity"/>
    <property type="evidence" value="ECO:0007669"/>
    <property type="project" value="UniProtKB-KW"/>
</dbReference>
<proteinExistence type="predicted"/>
<protein>
    <submittedName>
        <fullName evidence="6">TauD/TfdA family dioxygenase</fullName>
    </submittedName>
</protein>
<keyword evidence="2" id="KW-0560">Oxidoreductase</keyword>
<dbReference type="Proteomes" id="UP001501759">
    <property type="component" value="Unassembled WGS sequence"/>
</dbReference>
<evidence type="ECO:0000313" key="7">
    <source>
        <dbReference type="Proteomes" id="UP001501759"/>
    </source>
</evidence>
<feature type="domain" description="TauD/TfdA-like" evidence="5">
    <location>
        <begin position="38"/>
        <end position="322"/>
    </location>
</feature>
<dbReference type="SUPFAM" id="SSF51197">
    <property type="entry name" value="Clavaminate synthase-like"/>
    <property type="match status" value="1"/>
</dbReference>
<evidence type="ECO:0000259" key="5">
    <source>
        <dbReference type="Pfam" id="PF02668"/>
    </source>
</evidence>